<evidence type="ECO:0000256" key="1">
    <source>
        <dbReference type="SAM" id="MobiDB-lite"/>
    </source>
</evidence>
<dbReference type="GO" id="GO:0016020">
    <property type="term" value="C:membrane"/>
    <property type="evidence" value="ECO:0007669"/>
    <property type="project" value="TreeGrafter"/>
</dbReference>
<evidence type="ECO:0008006" key="4">
    <source>
        <dbReference type="Google" id="ProtNLM"/>
    </source>
</evidence>
<dbReference type="OrthoDB" id="432953at2759"/>
<evidence type="ECO:0000313" key="3">
    <source>
        <dbReference type="Proteomes" id="UP001152885"/>
    </source>
</evidence>
<dbReference type="PANTHER" id="PTHR21575:SF12">
    <property type="entry name" value="PROTEIN HID1"/>
    <property type="match status" value="1"/>
</dbReference>
<sequence>MKTNEEKIQFKNHFFKLGQGRIILVDDLQFWSKFYTLPENSNEVYELITNNDIKTIRNQNLPNLINLIRILIFKIIEISEFEKLSSIDIFHLLNCIRFINRILPLIYELDNYFNCIEYEIFWSGDFDPVEFTKNQEEIKIITDEKLAIRFLNSLINLSFTKGFTVESKQVGGKQLSVWEPGIGSSGKSTKSNTIIDCNRIEVLRLVITLCCSPSFYVKPTNVVSQGSKFLSILVSNIPKVELLTFFSSLINTVCKKEESNQVRNTLKTSSFQLLTAMIVYPIPINDEINFLLHEKPKNMIRLYIGKIHKDHELKFLSSSLIDILRAPIWSEDGFMSMITSKNMPDSWSLESTILIWELIQCNKNFRALIETKDLDELMMILIFYIINYYNSNEFKNLIRICSYFLLYLTTINIDIIFNPIDLEFYESLPNNLKLSITPITTRDFIICHITRLLINSTTAGQNNYLSKPISNLLLTTMVNILYNILPPVSTEIIKYKSDKSKKLQNFNPNGGLSYQSSSLLIQLISKFSSNQFLLEHPIHLDLIALLIRAICTTALKNPKPSRMLLFCILKNEKIFDELWNTIFSFNSICFRGNKLARIEDNIEIEVPSNLHEGPQPLTDTESIESSLKPTPPSGFSIKAREKYKKDLPLQKSWMGNESLTIILTIIMPHLKLVLNEVWSGIQGTSVDSFELIQKIEQADFKELIQTSKSQIKHDYLPDTPFEMLKFNWSSLSLGWYTSLLYGQIYNSNNIKQNKAVKNLTTISNWFMKNNEADQNRINERVNNSLVNVNIYESTNIKLFNIEKKSEGFFNFNKVNNNVNNQAVPSTPNINVMTKRINDFRFNGKPSPVITPIDENNSSDTDSLYYNRRAGRNSVTSLHSLNTLNRTRSNTPRNSLSQ</sequence>
<dbReference type="Proteomes" id="UP001152885">
    <property type="component" value="Unassembled WGS sequence"/>
</dbReference>
<keyword evidence="3" id="KW-1185">Reference proteome</keyword>
<proteinExistence type="predicted"/>
<organism evidence="2 3">
    <name type="scientific">Candida verbasci</name>
    <dbReference type="NCBI Taxonomy" id="1227364"/>
    <lineage>
        <taxon>Eukaryota</taxon>
        <taxon>Fungi</taxon>
        <taxon>Dikarya</taxon>
        <taxon>Ascomycota</taxon>
        <taxon>Saccharomycotina</taxon>
        <taxon>Pichiomycetes</taxon>
        <taxon>Debaryomycetaceae</taxon>
        <taxon>Candida/Lodderomyces clade</taxon>
        <taxon>Candida</taxon>
    </lineage>
</organism>
<dbReference type="GO" id="GO:0005797">
    <property type="term" value="C:Golgi medial cisterna"/>
    <property type="evidence" value="ECO:0007669"/>
    <property type="project" value="TreeGrafter"/>
</dbReference>
<dbReference type="PANTHER" id="PTHR21575">
    <property type="entry name" value="PROTEIN HID1"/>
    <property type="match status" value="1"/>
</dbReference>
<protein>
    <recommendedName>
        <fullName evidence="4">Protein HID1</fullName>
    </recommendedName>
</protein>
<feature type="compositionally biased region" description="Polar residues" evidence="1">
    <location>
        <begin position="617"/>
        <end position="628"/>
    </location>
</feature>
<comment type="caution">
    <text evidence="2">The sequence shown here is derived from an EMBL/GenBank/DDBJ whole genome shotgun (WGS) entry which is preliminary data.</text>
</comment>
<accession>A0A9W4TXC5</accession>
<dbReference type="EMBL" id="CANTUO010000003">
    <property type="protein sequence ID" value="CAI5758769.1"/>
    <property type="molecule type" value="Genomic_DNA"/>
</dbReference>
<dbReference type="InterPro" id="IPR026705">
    <property type="entry name" value="Hid-1/Ecm30"/>
</dbReference>
<gene>
    <name evidence="2" type="ORF">CANVERA_P3281</name>
</gene>
<evidence type="ECO:0000313" key="2">
    <source>
        <dbReference type="EMBL" id="CAI5758769.1"/>
    </source>
</evidence>
<dbReference type="Pfam" id="PF12722">
    <property type="entry name" value="Hid1"/>
    <property type="match status" value="2"/>
</dbReference>
<name>A0A9W4TXC5_9ASCO</name>
<reference evidence="2" key="1">
    <citation type="submission" date="2022-12" db="EMBL/GenBank/DDBJ databases">
        <authorList>
            <person name="Brejova B."/>
        </authorList>
    </citation>
    <scope>NUCLEOTIDE SEQUENCE</scope>
</reference>
<dbReference type="GO" id="GO:0000138">
    <property type="term" value="C:Golgi trans cisterna"/>
    <property type="evidence" value="ECO:0007669"/>
    <property type="project" value="TreeGrafter"/>
</dbReference>
<dbReference type="AlphaFoldDB" id="A0A9W4TXC5"/>
<feature type="region of interest" description="Disordered" evidence="1">
    <location>
        <begin position="609"/>
        <end position="631"/>
    </location>
</feature>